<dbReference type="SUPFAM" id="SSF52540">
    <property type="entry name" value="P-loop containing nucleoside triphosphate hydrolases"/>
    <property type="match status" value="1"/>
</dbReference>
<dbReference type="OrthoDB" id="9808363at2"/>
<sequence length="290" mass="32414">MIEFRDVSFGYQRGKPLYEGLRLTLTPGSIYGLLGPNGAGKSTLLRLLSGLLYPKSGSIHVGPYVPEKRQPAFLEDLFLVPEEFYMPPVRIRQFVESNAQFYPRFDRMQMAGYIHEFGLTDNQKLNELSYGQKKKILIGFGLATNTAVLLMDEPTNGLDIPSKSQFRRMVAGAVDENRTVLISTHQVRDLETLIDPIVILAERSRSHMSVALKASVEEITARLWFGLVPELDKNRSILYSERAVGGYAIVAENPLGESSRLDLERLFNTVQAEPARISQLFSSTSALSNA</sequence>
<dbReference type="Pfam" id="PF00005">
    <property type="entry name" value="ABC_tran"/>
    <property type="match status" value="1"/>
</dbReference>
<evidence type="ECO:0000259" key="4">
    <source>
        <dbReference type="PROSITE" id="PS50893"/>
    </source>
</evidence>
<dbReference type="KEGG" id="srd:SD10_17750"/>
<dbReference type="PATRIC" id="fig|1379870.5.peg.3844"/>
<dbReference type="PROSITE" id="PS50893">
    <property type="entry name" value="ABC_TRANSPORTER_2"/>
    <property type="match status" value="1"/>
</dbReference>
<dbReference type="GO" id="GO:0016887">
    <property type="term" value="F:ATP hydrolysis activity"/>
    <property type="evidence" value="ECO:0007669"/>
    <property type="project" value="InterPro"/>
</dbReference>
<feature type="domain" description="ABC transporter" evidence="4">
    <location>
        <begin position="2"/>
        <end position="227"/>
    </location>
</feature>
<protein>
    <submittedName>
        <fullName evidence="5">ABC transporter ATP-binding protein</fullName>
    </submittedName>
</protein>
<dbReference type="Proteomes" id="UP000033054">
    <property type="component" value="Chromosome"/>
</dbReference>
<proteinExistence type="predicted"/>
<dbReference type="InterPro" id="IPR027417">
    <property type="entry name" value="P-loop_NTPase"/>
</dbReference>
<organism evidence="5 6">
    <name type="scientific">Spirosoma radiotolerans</name>
    <dbReference type="NCBI Taxonomy" id="1379870"/>
    <lineage>
        <taxon>Bacteria</taxon>
        <taxon>Pseudomonadati</taxon>
        <taxon>Bacteroidota</taxon>
        <taxon>Cytophagia</taxon>
        <taxon>Cytophagales</taxon>
        <taxon>Cytophagaceae</taxon>
        <taxon>Spirosoma</taxon>
    </lineage>
</organism>
<accession>A0A0E3V8P3</accession>
<evidence type="ECO:0000256" key="2">
    <source>
        <dbReference type="ARBA" id="ARBA00022741"/>
    </source>
</evidence>
<dbReference type="STRING" id="1379870.SD10_17750"/>
<keyword evidence="1" id="KW-0813">Transport</keyword>
<keyword evidence="2" id="KW-0547">Nucleotide-binding</keyword>
<dbReference type="Gene3D" id="3.40.50.300">
    <property type="entry name" value="P-loop containing nucleotide triphosphate hydrolases"/>
    <property type="match status" value="1"/>
</dbReference>
<evidence type="ECO:0000313" key="5">
    <source>
        <dbReference type="EMBL" id="AKD56476.1"/>
    </source>
</evidence>
<dbReference type="InterPro" id="IPR003593">
    <property type="entry name" value="AAA+_ATPase"/>
</dbReference>
<dbReference type="AlphaFoldDB" id="A0A0E3V8P3"/>
<dbReference type="RefSeq" id="WP_046575561.1">
    <property type="nucleotide sequence ID" value="NZ_CP010429.1"/>
</dbReference>
<evidence type="ECO:0000256" key="1">
    <source>
        <dbReference type="ARBA" id="ARBA00022448"/>
    </source>
</evidence>
<keyword evidence="6" id="KW-1185">Reference proteome</keyword>
<evidence type="ECO:0000256" key="3">
    <source>
        <dbReference type="ARBA" id="ARBA00022840"/>
    </source>
</evidence>
<dbReference type="PANTHER" id="PTHR42939">
    <property type="entry name" value="ABC TRANSPORTER ATP-BINDING PROTEIN ALBC-RELATED"/>
    <property type="match status" value="1"/>
</dbReference>
<dbReference type="SMART" id="SM00382">
    <property type="entry name" value="AAA"/>
    <property type="match status" value="1"/>
</dbReference>
<dbReference type="InterPro" id="IPR051782">
    <property type="entry name" value="ABC_Transporter_VariousFunc"/>
</dbReference>
<dbReference type="EMBL" id="CP010429">
    <property type="protein sequence ID" value="AKD56476.1"/>
    <property type="molecule type" value="Genomic_DNA"/>
</dbReference>
<name>A0A0E3V8P3_9BACT</name>
<dbReference type="HOGENOM" id="CLU_000604_1_2_10"/>
<dbReference type="GO" id="GO:0005524">
    <property type="term" value="F:ATP binding"/>
    <property type="evidence" value="ECO:0007669"/>
    <property type="project" value="UniProtKB-KW"/>
</dbReference>
<reference evidence="5 6" key="1">
    <citation type="journal article" date="2014" name="Curr. Microbiol.">
        <title>Spirosoma radiotolerans sp. nov., a gamma-radiation-resistant bacterium isolated from gamma ray-irradiated soil.</title>
        <authorList>
            <person name="Lee J.J."/>
            <person name="Srinivasan S."/>
            <person name="Lim S."/>
            <person name="Joe M."/>
            <person name="Im S."/>
            <person name="Bae S.I."/>
            <person name="Park K.R."/>
            <person name="Han J.H."/>
            <person name="Park S.H."/>
            <person name="Joo B.M."/>
            <person name="Park S.J."/>
            <person name="Kim M.K."/>
        </authorList>
    </citation>
    <scope>NUCLEOTIDE SEQUENCE [LARGE SCALE GENOMIC DNA]</scope>
    <source>
        <strain evidence="5 6">DG5A</strain>
    </source>
</reference>
<dbReference type="PANTHER" id="PTHR42939:SF1">
    <property type="entry name" value="ABC TRANSPORTER ATP-BINDING PROTEIN ALBC-RELATED"/>
    <property type="match status" value="1"/>
</dbReference>
<evidence type="ECO:0000313" key="6">
    <source>
        <dbReference type="Proteomes" id="UP000033054"/>
    </source>
</evidence>
<keyword evidence="3 5" id="KW-0067">ATP-binding</keyword>
<dbReference type="InterPro" id="IPR003439">
    <property type="entry name" value="ABC_transporter-like_ATP-bd"/>
</dbReference>
<gene>
    <name evidence="5" type="ORF">SD10_17750</name>
</gene>